<protein>
    <submittedName>
        <fullName evidence="2">Uncharacterized protein</fullName>
    </submittedName>
</protein>
<dbReference type="Proteomes" id="UP000299102">
    <property type="component" value="Unassembled WGS sequence"/>
</dbReference>
<proteinExistence type="predicted"/>
<sequence>MMFKYHPPSWVRAALASANTTADLFRPARVMVPSLLRFPASAATSLNDSVFTTGLIAAPWKSLRIVMYSGAGPGEVRGLLMTVIINLVTAPGLIASCVPRNPERAFLITRVKNSSHTHPQYFYFGSTDPKPPTPVQSGSKSAEDVAGDDDVSDGRRHVHAEFFDGSNFKKQ</sequence>
<dbReference type="EMBL" id="BGZK01000431">
    <property type="protein sequence ID" value="GBP43182.1"/>
    <property type="molecule type" value="Genomic_DNA"/>
</dbReference>
<keyword evidence="3" id="KW-1185">Reference proteome</keyword>
<reference evidence="2 3" key="1">
    <citation type="journal article" date="2019" name="Commun. Biol.">
        <title>The bagworm genome reveals a unique fibroin gene that provides high tensile strength.</title>
        <authorList>
            <person name="Kono N."/>
            <person name="Nakamura H."/>
            <person name="Ohtoshi R."/>
            <person name="Tomita M."/>
            <person name="Numata K."/>
            <person name="Arakawa K."/>
        </authorList>
    </citation>
    <scope>NUCLEOTIDE SEQUENCE [LARGE SCALE GENOMIC DNA]</scope>
</reference>
<organism evidence="2 3">
    <name type="scientific">Eumeta variegata</name>
    <name type="common">Bagworm moth</name>
    <name type="synonym">Eumeta japonica</name>
    <dbReference type="NCBI Taxonomy" id="151549"/>
    <lineage>
        <taxon>Eukaryota</taxon>
        <taxon>Metazoa</taxon>
        <taxon>Ecdysozoa</taxon>
        <taxon>Arthropoda</taxon>
        <taxon>Hexapoda</taxon>
        <taxon>Insecta</taxon>
        <taxon>Pterygota</taxon>
        <taxon>Neoptera</taxon>
        <taxon>Endopterygota</taxon>
        <taxon>Lepidoptera</taxon>
        <taxon>Glossata</taxon>
        <taxon>Ditrysia</taxon>
        <taxon>Tineoidea</taxon>
        <taxon>Psychidae</taxon>
        <taxon>Oiketicinae</taxon>
        <taxon>Eumeta</taxon>
    </lineage>
</organism>
<dbReference type="AlphaFoldDB" id="A0A4C1VXW3"/>
<gene>
    <name evidence="2" type="ORF">EVAR_26858_1</name>
</gene>
<evidence type="ECO:0000256" key="1">
    <source>
        <dbReference type="SAM" id="MobiDB-lite"/>
    </source>
</evidence>
<comment type="caution">
    <text evidence="2">The sequence shown here is derived from an EMBL/GenBank/DDBJ whole genome shotgun (WGS) entry which is preliminary data.</text>
</comment>
<evidence type="ECO:0000313" key="2">
    <source>
        <dbReference type="EMBL" id="GBP43182.1"/>
    </source>
</evidence>
<evidence type="ECO:0000313" key="3">
    <source>
        <dbReference type="Proteomes" id="UP000299102"/>
    </source>
</evidence>
<accession>A0A4C1VXW3</accession>
<name>A0A4C1VXW3_EUMVA</name>
<feature type="region of interest" description="Disordered" evidence="1">
    <location>
        <begin position="122"/>
        <end position="152"/>
    </location>
</feature>